<dbReference type="AlphaFoldDB" id="A0A0F9T671"/>
<comment type="caution">
    <text evidence="1">The sequence shown here is derived from an EMBL/GenBank/DDBJ whole genome shotgun (WGS) entry which is preliminary data.</text>
</comment>
<name>A0A0F9T671_9ZZZZ</name>
<evidence type="ECO:0000313" key="1">
    <source>
        <dbReference type="EMBL" id="KKN76740.1"/>
    </source>
</evidence>
<organism evidence="1">
    <name type="scientific">marine sediment metagenome</name>
    <dbReference type="NCBI Taxonomy" id="412755"/>
    <lineage>
        <taxon>unclassified sequences</taxon>
        <taxon>metagenomes</taxon>
        <taxon>ecological metagenomes</taxon>
    </lineage>
</organism>
<reference evidence="1" key="1">
    <citation type="journal article" date="2015" name="Nature">
        <title>Complex archaea that bridge the gap between prokaryotes and eukaryotes.</title>
        <authorList>
            <person name="Spang A."/>
            <person name="Saw J.H."/>
            <person name="Jorgensen S.L."/>
            <person name="Zaremba-Niedzwiedzka K."/>
            <person name="Martijn J."/>
            <person name="Lind A.E."/>
            <person name="van Eijk R."/>
            <person name="Schleper C."/>
            <person name="Guy L."/>
            <person name="Ettema T.J."/>
        </authorList>
    </citation>
    <scope>NUCLEOTIDE SEQUENCE</scope>
</reference>
<accession>A0A0F9T671</accession>
<proteinExistence type="predicted"/>
<protein>
    <submittedName>
        <fullName evidence="1">Uncharacterized protein</fullName>
    </submittedName>
</protein>
<sequence length="125" mass="13867">MDRVLHYAFPLWLVMGFALVACESINPVGKAETLEQRAYAVYGMYVLFAEKAADLAENDALPRSVRLALVNAEERASPVVTSLLNAAEEMQTLNNSTTRRSLESWIDRALPLINDLVRSVKGAQE</sequence>
<gene>
    <name evidence="1" type="ORF">LCGC14_0367110</name>
</gene>
<dbReference type="EMBL" id="LAZR01000290">
    <property type="protein sequence ID" value="KKN76740.1"/>
    <property type="molecule type" value="Genomic_DNA"/>
</dbReference>
<dbReference type="PROSITE" id="PS51257">
    <property type="entry name" value="PROKAR_LIPOPROTEIN"/>
    <property type="match status" value="1"/>
</dbReference>